<dbReference type="FunFam" id="2.40.10.10:FF:000054">
    <property type="entry name" value="Complement C1r subcomponent"/>
    <property type="match status" value="1"/>
</dbReference>
<evidence type="ECO:0000256" key="4">
    <source>
        <dbReference type="ARBA" id="ARBA00023157"/>
    </source>
</evidence>
<dbReference type="SUPFAM" id="SSF50494">
    <property type="entry name" value="Trypsin-like serine proteases"/>
    <property type="match status" value="1"/>
</dbReference>
<evidence type="ECO:0000256" key="2">
    <source>
        <dbReference type="ARBA" id="ARBA00022525"/>
    </source>
</evidence>
<comment type="subcellular location">
    <subcellularLocation>
        <location evidence="1">Secreted</location>
    </subcellularLocation>
</comment>
<feature type="signal peptide" evidence="8">
    <location>
        <begin position="1"/>
        <end position="15"/>
    </location>
</feature>
<dbReference type="GO" id="GO:0006508">
    <property type="term" value="P:proteolysis"/>
    <property type="evidence" value="ECO:0007669"/>
    <property type="project" value="InterPro"/>
</dbReference>
<dbReference type="InterPro" id="IPR001314">
    <property type="entry name" value="Peptidase_S1A"/>
</dbReference>
<dbReference type="InterPro" id="IPR051487">
    <property type="entry name" value="Ser/Thr_Proteases_Immune/Dev"/>
</dbReference>
<keyword evidence="3 8" id="KW-0732">Signal</keyword>
<feature type="region of interest" description="Disordered" evidence="7">
    <location>
        <begin position="28"/>
        <end position="77"/>
    </location>
</feature>
<evidence type="ECO:0000256" key="8">
    <source>
        <dbReference type="SAM" id="SignalP"/>
    </source>
</evidence>
<comment type="similarity">
    <text evidence="6">Belongs to the peptidase S1 family. CLIP subfamily.</text>
</comment>
<evidence type="ECO:0000313" key="10">
    <source>
        <dbReference type="EMBL" id="CAH4034498.1"/>
    </source>
</evidence>
<keyword evidence="5" id="KW-0325">Glycoprotein</keyword>
<keyword evidence="11" id="KW-1185">Reference proteome</keyword>
<dbReference type="GO" id="GO:0004252">
    <property type="term" value="F:serine-type endopeptidase activity"/>
    <property type="evidence" value="ECO:0007669"/>
    <property type="project" value="InterPro"/>
</dbReference>
<evidence type="ECO:0000256" key="6">
    <source>
        <dbReference type="ARBA" id="ARBA00024195"/>
    </source>
</evidence>
<gene>
    <name evidence="10" type="ORF">PIBRA_LOCUS10679</name>
</gene>
<dbReference type="PANTHER" id="PTHR24256">
    <property type="entry name" value="TRYPTASE-RELATED"/>
    <property type="match status" value="1"/>
</dbReference>
<organism evidence="10 11">
    <name type="scientific">Pieris brassicae</name>
    <name type="common">White butterfly</name>
    <name type="synonym">Large white butterfly</name>
    <dbReference type="NCBI Taxonomy" id="7116"/>
    <lineage>
        <taxon>Eukaryota</taxon>
        <taxon>Metazoa</taxon>
        <taxon>Ecdysozoa</taxon>
        <taxon>Arthropoda</taxon>
        <taxon>Hexapoda</taxon>
        <taxon>Insecta</taxon>
        <taxon>Pterygota</taxon>
        <taxon>Neoptera</taxon>
        <taxon>Endopterygota</taxon>
        <taxon>Lepidoptera</taxon>
        <taxon>Glossata</taxon>
        <taxon>Ditrysia</taxon>
        <taxon>Papilionoidea</taxon>
        <taxon>Pieridae</taxon>
        <taxon>Pierinae</taxon>
        <taxon>Pieris</taxon>
    </lineage>
</organism>
<dbReference type="InterPro" id="IPR043504">
    <property type="entry name" value="Peptidase_S1_PA_chymotrypsin"/>
</dbReference>
<reference evidence="10" key="1">
    <citation type="submission" date="2022-05" db="EMBL/GenBank/DDBJ databases">
        <authorList>
            <person name="Okamura Y."/>
        </authorList>
    </citation>
    <scope>NUCLEOTIDE SEQUENCE</scope>
</reference>
<evidence type="ECO:0000259" key="9">
    <source>
        <dbReference type="PROSITE" id="PS50240"/>
    </source>
</evidence>
<evidence type="ECO:0000256" key="3">
    <source>
        <dbReference type="ARBA" id="ARBA00022729"/>
    </source>
</evidence>
<dbReference type="SMART" id="SM00020">
    <property type="entry name" value="Tryp_SPc"/>
    <property type="match status" value="1"/>
</dbReference>
<feature type="chain" id="PRO_5040252315" description="Peptidase S1 domain-containing protein" evidence="8">
    <location>
        <begin position="16"/>
        <end position="492"/>
    </location>
</feature>
<dbReference type="InterPro" id="IPR041515">
    <property type="entry name" value="PPAF-2-like_Clip"/>
</dbReference>
<comment type="caution">
    <text evidence="10">The sequence shown here is derived from an EMBL/GenBank/DDBJ whole genome shotgun (WGS) entry which is preliminary data.</text>
</comment>
<proteinExistence type="inferred from homology"/>
<dbReference type="PROSITE" id="PS50240">
    <property type="entry name" value="TRYPSIN_DOM"/>
    <property type="match status" value="1"/>
</dbReference>
<dbReference type="Gene3D" id="2.40.10.10">
    <property type="entry name" value="Trypsin-like serine proteases"/>
    <property type="match status" value="2"/>
</dbReference>
<dbReference type="InterPro" id="IPR001254">
    <property type="entry name" value="Trypsin_dom"/>
</dbReference>
<dbReference type="InterPro" id="IPR009003">
    <property type="entry name" value="Peptidase_S1_PA"/>
</dbReference>
<dbReference type="AlphaFoldDB" id="A0A9P0TLK9"/>
<protein>
    <recommendedName>
        <fullName evidence="9">Peptidase S1 domain-containing protein</fullName>
    </recommendedName>
</protein>
<dbReference type="Pfam" id="PF00089">
    <property type="entry name" value="Trypsin"/>
    <property type="match status" value="1"/>
</dbReference>
<keyword evidence="2" id="KW-0964">Secreted</keyword>
<evidence type="ECO:0000313" key="11">
    <source>
        <dbReference type="Proteomes" id="UP001152562"/>
    </source>
</evidence>
<dbReference type="Proteomes" id="UP001152562">
    <property type="component" value="Unassembled WGS sequence"/>
</dbReference>
<evidence type="ECO:0000256" key="7">
    <source>
        <dbReference type="SAM" id="MobiDB-lite"/>
    </source>
</evidence>
<accession>A0A9P0TLK9</accession>
<dbReference type="PRINTS" id="PR00722">
    <property type="entry name" value="CHYMOTRYPSIN"/>
</dbReference>
<dbReference type="GO" id="GO:0005576">
    <property type="term" value="C:extracellular region"/>
    <property type="evidence" value="ECO:0007669"/>
    <property type="project" value="UniProtKB-SubCell"/>
</dbReference>
<name>A0A9P0TLK9_PIEBR</name>
<feature type="compositionally biased region" description="Polar residues" evidence="7">
    <location>
        <begin position="45"/>
        <end position="73"/>
    </location>
</feature>
<sequence length="492" mass="54770">MRYILFLFFFPLIYCNSVDDLRRKSIRDVSNGPQTNKNRRRGPNLTPTRLLNNHSLKQESNQPSVPKTPNLQPSEKVGRSCVTHNNVSGECVSYYLCDENSTIIDDGTDLLDLRDGSRSCSHYLEVCCELGNIQDSGDNTASVNVSNENTFESAPTVPNPTSPNVRTPIIHPVFQHPFNNVTIPKNPLAKLSILSSPDANDSQISRSECGWSNIEMSPYKPKNPDFRPTDITSAFYGEYPFVVAVLLRGDSDVWSSKYYVGGGALIHHRVVLTIAHIITEPNIQAEQLKCRAGEYDVQTVKEQYPHQERNVNKVIIHENYYRTSLYNDIALLFLDTEFTAAANIGIACLASVFPSVEDCYSMGWGRDVPIERRGNFVKVLKKVPLPLLSAKECQTMLRTNSRLGPLFELHNSLTCAGGLSMVDTCKGDGGSPLVCAVKTSGIEKRYVVTGLVVYGFGCGEVGLPGVYVNIPHLFSWVTNQLDREHVEKKFVL</sequence>
<dbReference type="Pfam" id="PF18322">
    <property type="entry name" value="CLIP_1"/>
    <property type="match status" value="1"/>
</dbReference>
<dbReference type="EMBL" id="CALOZG010000040">
    <property type="protein sequence ID" value="CAH4034498.1"/>
    <property type="molecule type" value="Genomic_DNA"/>
</dbReference>
<dbReference type="CDD" id="cd00190">
    <property type="entry name" value="Tryp_SPc"/>
    <property type="match status" value="1"/>
</dbReference>
<keyword evidence="4" id="KW-1015">Disulfide bond</keyword>
<evidence type="ECO:0000256" key="5">
    <source>
        <dbReference type="ARBA" id="ARBA00023180"/>
    </source>
</evidence>
<feature type="domain" description="Peptidase S1" evidence="9">
    <location>
        <begin position="231"/>
        <end position="482"/>
    </location>
</feature>
<evidence type="ECO:0000256" key="1">
    <source>
        <dbReference type="ARBA" id="ARBA00004613"/>
    </source>
</evidence>